<evidence type="ECO:0000313" key="3">
    <source>
        <dbReference type="EMBL" id="PSR78652.1"/>
    </source>
</evidence>
<keyword evidence="2" id="KW-0812">Transmembrane</keyword>
<dbReference type="InParanoid" id="A0A2T2ZWV9"/>
<proteinExistence type="predicted"/>
<keyword evidence="2" id="KW-0472">Membrane</keyword>
<evidence type="ECO:0000256" key="2">
    <source>
        <dbReference type="SAM" id="Phobius"/>
    </source>
</evidence>
<reference evidence="3 4" key="1">
    <citation type="journal article" date="2018" name="Mycol. Prog.">
        <title>Coniella lustricola, a new species from submerged detritus.</title>
        <authorList>
            <person name="Raudabaugh D.B."/>
            <person name="Iturriaga T."/>
            <person name="Carver A."/>
            <person name="Mondo S."/>
            <person name="Pangilinan J."/>
            <person name="Lipzen A."/>
            <person name="He G."/>
            <person name="Amirebrahimi M."/>
            <person name="Grigoriev I.V."/>
            <person name="Miller A.N."/>
        </authorList>
    </citation>
    <scope>NUCLEOTIDE SEQUENCE [LARGE SCALE GENOMIC DNA]</scope>
    <source>
        <strain evidence="3 4">B22-T-1</strain>
    </source>
</reference>
<name>A0A2T2ZWV9_9PEZI</name>
<protein>
    <submittedName>
        <fullName evidence="3">Uncharacterized protein</fullName>
    </submittedName>
</protein>
<sequence length="199" mass="22151">MHSLLQVWISVHIGPCKYSLRSSHMYAPSLVCTDVVAWGACEHARLPFFLFCDPDVHIYVGWRSQLGQFGNLLLAASVPLMLLLCSLFFSPLPFSLWLFFPAQCLTRPSLTFSSCSSGEQKTTCHRFITSCRLAERVVIPSWTNGSVSPATIPGRRRVFSALNRQSEALSPALLSRNQQSVGQSKRHLPQSRLGHTVCS</sequence>
<gene>
    <name evidence="3" type="ORF">BD289DRAFT_117571</name>
</gene>
<dbReference type="EMBL" id="KZ678599">
    <property type="protein sequence ID" value="PSR78652.1"/>
    <property type="molecule type" value="Genomic_DNA"/>
</dbReference>
<feature type="region of interest" description="Disordered" evidence="1">
    <location>
        <begin position="177"/>
        <end position="199"/>
    </location>
</feature>
<feature type="transmembrane region" description="Helical" evidence="2">
    <location>
        <begin position="72"/>
        <end position="100"/>
    </location>
</feature>
<accession>A0A2T2ZWV9</accession>
<evidence type="ECO:0000256" key="1">
    <source>
        <dbReference type="SAM" id="MobiDB-lite"/>
    </source>
</evidence>
<dbReference type="AlphaFoldDB" id="A0A2T2ZWV9"/>
<keyword evidence="2" id="KW-1133">Transmembrane helix</keyword>
<keyword evidence="4" id="KW-1185">Reference proteome</keyword>
<evidence type="ECO:0000313" key="4">
    <source>
        <dbReference type="Proteomes" id="UP000241462"/>
    </source>
</evidence>
<organism evidence="3 4">
    <name type="scientific">Coniella lustricola</name>
    <dbReference type="NCBI Taxonomy" id="2025994"/>
    <lineage>
        <taxon>Eukaryota</taxon>
        <taxon>Fungi</taxon>
        <taxon>Dikarya</taxon>
        <taxon>Ascomycota</taxon>
        <taxon>Pezizomycotina</taxon>
        <taxon>Sordariomycetes</taxon>
        <taxon>Sordariomycetidae</taxon>
        <taxon>Diaporthales</taxon>
        <taxon>Schizoparmaceae</taxon>
        <taxon>Coniella</taxon>
    </lineage>
</organism>
<dbReference type="Proteomes" id="UP000241462">
    <property type="component" value="Unassembled WGS sequence"/>
</dbReference>